<dbReference type="AlphaFoldDB" id="A0A2S2R6Q4"/>
<sequence>MPQFASFTLINEVIDFPCSGKSKLGLCRYIRQIFIRCNTLILPYLICFIDQVDIIYLPSCTNESLCSWRAGFYSFVNKDSVESAHGRKLIFSQFIKTLSQNRYPYVQLRY</sequence>
<gene>
    <name evidence="1" type="ORF">g.163348</name>
</gene>
<organism evidence="1">
    <name type="scientific">Sipha flava</name>
    <name type="common">yellow sugarcane aphid</name>
    <dbReference type="NCBI Taxonomy" id="143950"/>
    <lineage>
        <taxon>Eukaryota</taxon>
        <taxon>Metazoa</taxon>
        <taxon>Ecdysozoa</taxon>
        <taxon>Arthropoda</taxon>
        <taxon>Hexapoda</taxon>
        <taxon>Insecta</taxon>
        <taxon>Pterygota</taxon>
        <taxon>Neoptera</taxon>
        <taxon>Paraneoptera</taxon>
        <taxon>Hemiptera</taxon>
        <taxon>Sternorrhyncha</taxon>
        <taxon>Aphidomorpha</taxon>
        <taxon>Aphidoidea</taxon>
        <taxon>Aphididae</taxon>
        <taxon>Sipha</taxon>
    </lineage>
</organism>
<name>A0A2S2R6Q4_9HEMI</name>
<evidence type="ECO:0000313" key="1">
    <source>
        <dbReference type="EMBL" id="MBY85716.1"/>
    </source>
</evidence>
<reference evidence="1" key="1">
    <citation type="submission" date="2018-04" db="EMBL/GenBank/DDBJ databases">
        <title>Transcriptome assembly of Sipha flava.</title>
        <authorList>
            <person name="Scully E.D."/>
            <person name="Geib S.M."/>
            <person name="Palmer N.A."/>
            <person name="Koch K."/>
            <person name="Bradshaw J."/>
            <person name="Heng-Moss T."/>
            <person name="Sarath G."/>
        </authorList>
    </citation>
    <scope>NUCLEOTIDE SEQUENCE</scope>
</reference>
<dbReference type="EMBL" id="GGMS01016513">
    <property type="protein sequence ID" value="MBY85716.1"/>
    <property type="molecule type" value="Transcribed_RNA"/>
</dbReference>
<accession>A0A2S2R6Q4</accession>
<protein>
    <submittedName>
        <fullName evidence="1">Uncharacterized protein</fullName>
    </submittedName>
</protein>
<proteinExistence type="predicted"/>